<accession>A0A7W8FD25</accession>
<protein>
    <recommendedName>
        <fullName evidence="4">PsbP C-terminal domain-containing protein</fullName>
    </recommendedName>
</protein>
<proteinExistence type="predicted"/>
<dbReference type="AlphaFoldDB" id="A0A7W8FD25"/>
<evidence type="ECO:0000256" key="1">
    <source>
        <dbReference type="SAM" id="SignalP"/>
    </source>
</evidence>
<gene>
    <name evidence="2" type="ORF">HNQ38_000312</name>
</gene>
<feature type="signal peptide" evidence="1">
    <location>
        <begin position="1"/>
        <end position="22"/>
    </location>
</feature>
<organism evidence="2 3">
    <name type="scientific">Desulfovibrio intestinalis</name>
    <dbReference type="NCBI Taxonomy" id="58621"/>
    <lineage>
        <taxon>Bacteria</taxon>
        <taxon>Pseudomonadati</taxon>
        <taxon>Thermodesulfobacteriota</taxon>
        <taxon>Desulfovibrionia</taxon>
        <taxon>Desulfovibrionales</taxon>
        <taxon>Desulfovibrionaceae</taxon>
        <taxon>Desulfovibrio</taxon>
    </lineage>
</organism>
<dbReference type="Proteomes" id="UP000539075">
    <property type="component" value="Unassembled WGS sequence"/>
</dbReference>
<evidence type="ECO:0000313" key="3">
    <source>
        <dbReference type="Proteomes" id="UP000539075"/>
    </source>
</evidence>
<keyword evidence="1" id="KW-0732">Signal</keyword>
<sequence>MKKTLSLVLAAVLIMSAAVVFATEVKTPHFTITLPADWIQPSEVISQQGSSVALFQNKSNGTAVTITIVDAPMSAKDVAEQTTANMKSGGMSPSTPKEENGFYVSTFEQGSGKGISYFGSNGKAFAVTTIVGSDVAVGKDLLKHLKATDAKLIPSF</sequence>
<comment type="caution">
    <text evidence="2">The sequence shown here is derived from an EMBL/GenBank/DDBJ whole genome shotgun (WGS) entry which is preliminary data.</text>
</comment>
<reference evidence="2 3" key="1">
    <citation type="submission" date="2020-08" db="EMBL/GenBank/DDBJ databases">
        <title>Genomic Encyclopedia of Type Strains, Phase IV (KMG-IV): sequencing the most valuable type-strain genomes for metagenomic binning, comparative biology and taxonomic classification.</title>
        <authorList>
            <person name="Goeker M."/>
        </authorList>
    </citation>
    <scope>NUCLEOTIDE SEQUENCE [LARGE SCALE GENOMIC DNA]</scope>
    <source>
        <strain evidence="2 3">DSM 11275</strain>
    </source>
</reference>
<dbReference type="RefSeq" id="WP_183717568.1">
    <property type="nucleotide sequence ID" value="NZ_JACHGO010000001.1"/>
</dbReference>
<dbReference type="EMBL" id="JACHGO010000001">
    <property type="protein sequence ID" value="MBB5142249.1"/>
    <property type="molecule type" value="Genomic_DNA"/>
</dbReference>
<evidence type="ECO:0000313" key="2">
    <source>
        <dbReference type="EMBL" id="MBB5142249.1"/>
    </source>
</evidence>
<feature type="chain" id="PRO_5031482981" description="PsbP C-terminal domain-containing protein" evidence="1">
    <location>
        <begin position="23"/>
        <end position="156"/>
    </location>
</feature>
<evidence type="ECO:0008006" key="4">
    <source>
        <dbReference type="Google" id="ProtNLM"/>
    </source>
</evidence>
<keyword evidence="3" id="KW-1185">Reference proteome</keyword>
<name>A0A7W8FD25_9BACT</name>